<evidence type="ECO:0000313" key="4">
    <source>
        <dbReference type="Proteomes" id="UP000799757"/>
    </source>
</evidence>
<dbReference type="OrthoDB" id="443402at2759"/>
<name>A0A6A6XVV4_9PLEO</name>
<keyword evidence="1" id="KW-0677">Repeat</keyword>
<evidence type="ECO:0000259" key="2">
    <source>
        <dbReference type="Pfam" id="PF24883"/>
    </source>
</evidence>
<evidence type="ECO:0000256" key="1">
    <source>
        <dbReference type="ARBA" id="ARBA00022737"/>
    </source>
</evidence>
<dbReference type="PANTHER" id="PTHR10039">
    <property type="entry name" value="AMELOGENIN"/>
    <property type="match status" value="1"/>
</dbReference>
<proteinExistence type="predicted"/>
<sequence length="573" mass="64945">MLDPITSLTVATSTVQFVDFGAKLITRIYDIHQATDGNIEEYEQITSTAETLRKLSNKIVALGKQCDETAVELISVLGRILPGSGKVGTWRATFQAIKTIWRQKDVDRLRQRLEEYKQLLSTNILVDIQQKVSDSNRAGALSRSSRRSDWEGTQSVTVWLAEQSKEMRKWQENLLEAVERNNYNLLLRVEGLAQKSHSADYFQSWGESKIRENLIDALLDKLKYEELSDRHDRISTPFPKTFDWILKAGGDSNPKARAAGSFKDWLSSENAIYWISGKAGSGKSTLMKSTYHDARTKSLLLYWSGDTPLIMVPFFFWNSGTKLQMSQEGLLRSILFQALSQRKALSAKSLPSKWDAFSLSLTYSAGLGIPKPWKWTELAQALRFLIEAEDDIPVKYAFFIDGLDELEGDTFKLISLIDRLTQYKNVKICVSSRPWVEFEDAFGSRPTVKLHEHTTGDVAHYVQENLANNPAFRELVRGKPDYATTLVDNITSKASGVFLWVILVVRSMLDGMRDGDRISDLQRRLDELPEELDALFKKMLGSQKPGYLRHACQIFQIFGATRTPDCPNLIICG</sequence>
<protein>
    <recommendedName>
        <fullName evidence="2">Nephrocystin 3-like N-terminal domain-containing protein</fullName>
    </recommendedName>
</protein>
<organism evidence="3 4">
    <name type="scientific">Melanomma pulvis-pyrius CBS 109.77</name>
    <dbReference type="NCBI Taxonomy" id="1314802"/>
    <lineage>
        <taxon>Eukaryota</taxon>
        <taxon>Fungi</taxon>
        <taxon>Dikarya</taxon>
        <taxon>Ascomycota</taxon>
        <taxon>Pezizomycotina</taxon>
        <taxon>Dothideomycetes</taxon>
        <taxon>Pleosporomycetidae</taxon>
        <taxon>Pleosporales</taxon>
        <taxon>Melanommataceae</taxon>
        <taxon>Melanomma</taxon>
    </lineage>
</organism>
<dbReference type="InterPro" id="IPR056884">
    <property type="entry name" value="NPHP3-like_N"/>
</dbReference>
<dbReference type="Gene3D" id="3.40.50.300">
    <property type="entry name" value="P-loop containing nucleotide triphosphate hydrolases"/>
    <property type="match status" value="1"/>
</dbReference>
<dbReference type="EMBL" id="MU001746">
    <property type="protein sequence ID" value="KAF2800519.1"/>
    <property type="molecule type" value="Genomic_DNA"/>
</dbReference>
<feature type="domain" description="Nephrocystin 3-like N-terminal" evidence="2">
    <location>
        <begin position="261"/>
        <end position="433"/>
    </location>
</feature>
<evidence type="ECO:0000313" key="3">
    <source>
        <dbReference type="EMBL" id="KAF2800519.1"/>
    </source>
</evidence>
<dbReference type="SUPFAM" id="SSF52540">
    <property type="entry name" value="P-loop containing nucleoside triphosphate hydrolases"/>
    <property type="match status" value="1"/>
</dbReference>
<dbReference type="InterPro" id="IPR027417">
    <property type="entry name" value="P-loop_NTPase"/>
</dbReference>
<accession>A0A6A6XVV4</accession>
<reference evidence="3" key="1">
    <citation type="journal article" date="2020" name="Stud. Mycol.">
        <title>101 Dothideomycetes genomes: a test case for predicting lifestyles and emergence of pathogens.</title>
        <authorList>
            <person name="Haridas S."/>
            <person name="Albert R."/>
            <person name="Binder M."/>
            <person name="Bloem J."/>
            <person name="Labutti K."/>
            <person name="Salamov A."/>
            <person name="Andreopoulos B."/>
            <person name="Baker S."/>
            <person name="Barry K."/>
            <person name="Bills G."/>
            <person name="Bluhm B."/>
            <person name="Cannon C."/>
            <person name="Castanera R."/>
            <person name="Culley D."/>
            <person name="Daum C."/>
            <person name="Ezra D."/>
            <person name="Gonzalez J."/>
            <person name="Henrissat B."/>
            <person name="Kuo A."/>
            <person name="Liang C."/>
            <person name="Lipzen A."/>
            <person name="Lutzoni F."/>
            <person name="Magnuson J."/>
            <person name="Mondo S."/>
            <person name="Nolan M."/>
            <person name="Ohm R."/>
            <person name="Pangilinan J."/>
            <person name="Park H.-J."/>
            <person name="Ramirez L."/>
            <person name="Alfaro M."/>
            <person name="Sun H."/>
            <person name="Tritt A."/>
            <person name="Yoshinaga Y."/>
            <person name="Zwiers L.-H."/>
            <person name="Turgeon B."/>
            <person name="Goodwin S."/>
            <person name="Spatafora J."/>
            <person name="Crous P."/>
            <person name="Grigoriev I."/>
        </authorList>
    </citation>
    <scope>NUCLEOTIDE SEQUENCE</scope>
    <source>
        <strain evidence="3">CBS 109.77</strain>
    </source>
</reference>
<keyword evidence="4" id="KW-1185">Reference proteome</keyword>
<dbReference type="Proteomes" id="UP000799757">
    <property type="component" value="Unassembled WGS sequence"/>
</dbReference>
<dbReference type="PANTHER" id="PTHR10039:SF5">
    <property type="entry name" value="NACHT DOMAIN-CONTAINING PROTEIN"/>
    <property type="match status" value="1"/>
</dbReference>
<gene>
    <name evidence="3" type="ORF">K505DRAFT_355612</name>
</gene>
<dbReference type="Pfam" id="PF24883">
    <property type="entry name" value="NPHP3_N"/>
    <property type="match status" value="1"/>
</dbReference>
<dbReference type="AlphaFoldDB" id="A0A6A6XVV4"/>